<dbReference type="EMBL" id="JBBMRA010000012">
    <property type="protein sequence ID" value="MEM5537198.1"/>
    <property type="molecule type" value="Genomic_DNA"/>
</dbReference>
<dbReference type="Gene3D" id="2.40.30.170">
    <property type="match status" value="1"/>
</dbReference>
<dbReference type="InterPro" id="IPR050739">
    <property type="entry name" value="MFP"/>
</dbReference>
<feature type="coiled-coil region" evidence="1">
    <location>
        <begin position="132"/>
        <end position="166"/>
    </location>
</feature>
<organism evidence="3 4">
    <name type="scientific">Neptuniibacter pectenicola</name>
    <dbReference type="NCBI Taxonomy" id="1806669"/>
    <lineage>
        <taxon>Bacteria</taxon>
        <taxon>Pseudomonadati</taxon>
        <taxon>Pseudomonadota</taxon>
        <taxon>Gammaproteobacteria</taxon>
        <taxon>Oceanospirillales</taxon>
        <taxon>Oceanospirillaceae</taxon>
        <taxon>Neptuniibacter</taxon>
    </lineage>
</organism>
<accession>A0ABU9TUL1</accession>
<protein>
    <submittedName>
        <fullName evidence="3">HlyD family efflux transporter periplasmic adaptor subunit</fullName>
    </submittedName>
</protein>
<dbReference type="PRINTS" id="PR01490">
    <property type="entry name" value="RTXTOXIND"/>
</dbReference>
<evidence type="ECO:0000259" key="2">
    <source>
        <dbReference type="PROSITE" id="PS50990"/>
    </source>
</evidence>
<dbReference type="Proteomes" id="UP001449225">
    <property type="component" value="Unassembled WGS sequence"/>
</dbReference>
<dbReference type="Pfam" id="PF26002">
    <property type="entry name" value="Beta-barrel_AprE"/>
    <property type="match status" value="1"/>
</dbReference>
<keyword evidence="4" id="KW-1185">Reference proteome</keyword>
<gene>
    <name evidence="3" type="ORF">WNY58_12445</name>
</gene>
<name>A0ABU9TUL1_9GAMM</name>
<dbReference type="PANTHER" id="PTHR30386">
    <property type="entry name" value="MEMBRANE FUSION SUBUNIT OF EMRAB-TOLC MULTIDRUG EFFLUX PUMP"/>
    <property type="match status" value="1"/>
</dbReference>
<dbReference type="Gene3D" id="3.90.70.10">
    <property type="entry name" value="Cysteine proteinases"/>
    <property type="match status" value="1"/>
</dbReference>
<feature type="domain" description="Peptidase C39" evidence="2">
    <location>
        <begin position="4"/>
        <end position="131"/>
    </location>
</feature>
<evidence type="ECO:0000313" key="4">
    <source>
        <dbReference type="Proteomes" id="UP001449225"/>
    </source>
</evidence>
<keyword evidence="1" id="KW-0175">Coiled coil</keyword>
<comment type="caution">
    <text evidence="3">The sequence shown here is derived from an EMBL/GenBank/DDBJ whole genome shotgun (WGS) entry which is preliminary data.</text>
</comment>
<dbReference type="PANTHER" id="PTHR30386:SF27">
    <property type="entry name" value="MEMBRANE FUSION PROTEIN (MFP) FAMILY PROTEIN"/>
    <property type="match status" value="1"/>
</dbReference>
<sequence length="342" mass="37594">MELQADTSIDSGLQSLITTSRVHQLPAEAPQIQHQFGVPGEAFGTTEILRAVKSLGFKTRLSSLTFSKLNNAVLQAILVSNAGEYFVLAKVAHASEVSYSVDPSDIDSGEGGPQLPESKVLVLFCDKQQQGLIGAKARNRQLKAQLDELEQQNQALIARTRSENLQELLQTDREYLSLSQELNKANDLNKKQILISPVNGVVQELVIHTIGGVATEAKTLMKIVPENQQLEVEAWLENKDIGFVTTNQTVEVKIHTCNFTKYGIIDGHVETISSDAAVDEKRGPIYKAKVLLTKSSLMVDGREVELVPDMGGSAEIKIGKRLLIEYITAPLLWYKSESLSEK</sequence>
<dbReference type="InterPro" id="IPR058982">
    <property type="entry name" value="Beta-barrel_AprE"/>
</dbReference>
<dbReference type="Pfam" id="PF03412">
    <property type="entry name" value="Peptidase_C39"/>
    <property type="match status" value="1"/>
</dbReference>
<reference evidence="3 4" key="1">
    <citation type="submission" date="2024-03" db="EMBL/GenBank/DDBJ databases">
        <title>Community enrichment and isolation of bacterial strains for fucoidan degradation.</title>
        <authorList>
            <person name="Sichert A."/>
        </authorList>
    </citation>
    <scope>NUCLEOTIDE SEQUENCE [LARGE SCALE GENOMIC DNA]</scope>
    <source>
        <strain evidence="3 4">AS76</strain>
    </source>
</reference>
<dbReference type="RefSeq" id="WP_342854684.1">
    <property type="nucleotide sequence ID" value="NZ_JBBMRA010000012.1"/>
</dbReference>
<proteinExistence type="predicted"/>
<dbReference type="InterPro" id="IPR005074">
    <property type="entry name" value="Peptidase_C39"/>
</dbReference>
<evidence type="ECO:0000256" key="1">
    <source>
        <dbReference type="SAM" id="Coils"/>
    </source>
</evidence>
<evidence type="ECO:0000313" key="3">
    <source>
        <dbReference type="EMBL" id="MEM5537198.1"/>
    </source>
</evidence>
<dbReference type="PROSITE" id="PS50990">
    <property type="entry name" value="PEPTIDASE_C39"/>
    <property type="match status" value="1"/>
</dbReference>